<feature type="transmembrane region" description="Helical" evidence="1">
    <location>
        <begin position="52"/>
        <end position="73"/>
    </location>
</feature>
<proteinExistence type="predicted"/>
<evidence type="ECO:0000313" key="2">
    <source>
        <dbReference type="EMBL" id="PKL72347.1"/>
    </source>
</evidence>
<comment type="caution">
    <text evidence="2">The sequence shown here is derived from an EMBL/GenBank/DDBJ whole genome shotgun (WGS) entry which is preliminary data.</text>
</comment>
<keyword evidence="1" id="KW-0812">Transmembrane</keyword>
<sequence length="630" mass="72724">MSFNFKIKEIENNKQKKIENDLDEIYKIEKKGAKLDFSHLEHKKKSKTIQTLMTILFFLFIVFGVSVASFLIFNKETKFSGEKLIFKIEGPAEISSESEIAYQINLNNQEDIDLVDLFVEVKFPADFKLKFSSFKPTENPNIWKIEKIKAGETKQIKILGQFLGEVGTSKTISAILNYRPINFSSSFFEKNNSITTILNKASVVLNINAPEKVLADGLIDYEIKYKNNTLLPIEAIKMIIEFPEAFELIKSDPEILQNDNDVWFFSNLQPGEEKILKINGKIKGALGEIKELKVSLGIVDSDNKFRLQTEKTSIVFLISSNLFVELRINSQTLANQSANLGDTLNYEIFYKNNGEMEIKNLTFEVRVISPNLRWQKIETKTLPRELELISRNPLYFYNFLNSMDQESFLTWSRDQVPQLFSLKPGEEGSIPFKIILQDKIFSREEGVEDKKNLFKNFYLESIIKAKAKIANLEESNFEINSSKVTTKIKTQTELKIETMPLENGNWPPKIDTESEYQINWKLNNAMNNLKNIKVSTFLPENVTWKEESKVSTGEIKYNPETREVSWEINWLPTYVGEPFSETKIEANFKLSIKPEWLNENIILLKQTALKADDEFIQDSISTSYDQISID</sequence>
<reference evidence="2 3" key="1">
    <citation type="journal article" date="2017" name="ISME J.">
        <title>Potential for microbial H2 and metal transformations associated with novel bacteria and archaea in deep terrestrial subsurface sediments.</title>
        <authorList>
            <person name="Hernsdorf A.W."/>
            <person name="Amano Y."/>
            <person name="Miyakawa K."/>
            <person name="Ise K."/>
            <person name="Suzuki Y."/>
            <person name="Anantharaman K."/>
            <person name="Probst A."/>
            <person name="Burstein D."/>
            <person name="Thomas B.C."/>
            <person name="Banfield J.F."/>
        </authorList>
    </citation>
    <scope>NUCLEOTIDE SEQUENCE [LARGE SCALE GENOMIC DNA]</scope>
    <source>
        <strain evidence="2">HGW-Kuenenbacteria-1</strain>
    </source>
</reference>
<gene>
    <name evidence="2" type="ORF">CVV26_01625</name>
</gene>
<dbReference type="InterPro" id="IPR036168">
    <property type="entry name" value="AP2_Mu_C_sf"/>
</dbReference>
<keyword evidence="1" id="KW-0472">Membrane</keyword>
<dbReference type="EMBL" id="PGYQ01000006">
    <property type="protein sequence ID" value="PKL72347.1"/>
    <property type="molecule type" value="Genomic_DNA"/>
</dbReference>
<evidence type="ECO:0000313" key="3">
    <source>
        <dbReference type="Proteomes" id="UP000233414"/>
    </source>
</evidence>
<dbReference type="AlphaFoldDB" id="A0A2N1UNJ4"/>
<evidence type="ECO:0000256" key="1">
    <source>
        <dbReference type="SAM" id="Phobius"/>
    </source>
</evidence>
<dbReference type="SUPFAM" id="SSF49447">
    <property type="entry name" value="Second domain of Mu2 adaptin subunit (ap50) of ap2 adaptor"/>
    <property type="match status" value="1"/>
</dbReference>
<name>A0A2N1UNJ4_9BACT</name>
<accession>A0A2N1UNJ4</accession>
<keyword evidence="1" id="KW-1133">Transmembrane helix</keyword>
<evidence type="ECO:0008006" key="4">
    <source>
        <dbReference type="Google" id="ProtNLM"/>
    </source>
</evidence>
<dbReference type="Proteomes" id="UP000233414">
    <property type="component" value="Unassembled WGS sequence"/>
</dbReference>
<dbReference type="Gene3D" id="2.60.40.1170">
    <property type="entry name" value="Mu homology domain, subdomain B"/>
    <property type="match status" value="1"/>
</dbReference>
<organism evidence="2 3">
    <name type="scientific">Candidatus Kuenenbacteria bacterium HGW-Kuenenbacteria-1</name>
    <dbReference type="NCBI Taxonomy" id="2013812"/>
    <lineage>
        <taxon>Bacteria</taxon>
        <taxon>Candidatus Kueneniibacteriota</taxon>
    </lineage>
</organism>
<protein>
    <recommendedName>
        <fullName evidence="4">DUF11 domain-containing protein</fullName>
    </recommendedName>
</protein>